<proteinExistence type="predicted"/>
<evidence type="ECO:0000313" key="2">
    <source>
        <dbReference type="Proteomes" id="UP000072867"/>
    </source>
</evidence>
<dbReference type="EMBL" id="LDTD01000162">
    <property type="protein sequence ID" value="KTT67004.1"/>
    <property type="molecule type" value="Genomic_DNA"/>
</dbReference>
<evidence type="ECO:0000313" key="1">
    <source>
        <dbReference type="EMBL" id="KTT67004.1"/>
    </source>
</evidence>
<organism evidence="1 2">
    <name type="scientific">Sphingomonas sanguinis</name>
    <dbReference type="NCBI Taxonomy" id="33051"/>
    <lineage>
        <taxon>Bacteria</taxon>
        <taxon>Pseudomonadati</taxon>
        <taxon>Pseudomonadota</taxon>
        <taxon>Alphaproteobacteria</taxon>
        <taxon>Sphingomonadales</taxon>
        <taxon>Sphingomonadaceae</taxon>
        <taxon>Sphingomonas</taxon>
    </lineage>
</organism>
<dbReference type="Proteomes" id="UP000072867">
    <property type="component" value="Unassembled WGS sequence"/>
</dbReference>
<dbReference type="AlphaFoldDB" id="A0A147HS36"/>
<reference evidence="1 2" key="1">
    <citation type="journal article" date="2016" name="Front. Microbiol.">
        <title>Genomic Resource of Rice Seed Associated Bacteria.</title>
        <authorList>
            <person name="Midha S."/>
            <person name="Bansal K."/>
            <person name="Sharma S."/>
            <person name="Kumar N."/>
            <person name="Patil P.P."/>
            <person name="Chaudhry V."/>
            <person name="Patil P.B."/>
        </authorList>
    </citation>
    <scope>NUCLEOTIDE SEQUENCE [LARGE SCALE GENOMIC DNA]</scope>
    <source>
        <strain evidence="1 2">NS319</strain>
    </source>
</reference>
<comment type="caution">
    <text evidence="1">The sequence shown here is derived from an EMBL/GenBank/DDBJ whole genome shotgun (WGS) entry which is preliminary data.</text>
</comment>
<sequence length="97" mass="11107">MRFRIVAPLLRLSKDFHNLADTKCAHDSVDLFIAQNDLFLFFYLHDSVHEGQGIDFQFRNCDIFMDFTRGGGATLGQNINNPLCKFQQSLPLQSEVP</sequence>
<accession>A0A147HS36</accession>
<gene>
    <name evidence="1" type="ORF">NS319_17420</name>
</gene>
<name>A0A147HS36_9SPHN</name>
<dbReference type="PATRIC" id="fig|33051.3.peg.1061"/>
<protein>
    <submittedName>
        <fullName evidence="1">Uncharacterized protein</fullName>
    </submittedName>
</protein>